<feature type="domain" description="Polyphosphate kinase-2-related" evidence="2">
    <location>
        <begin position="90"/>
        <end position="303"/>
    </location>
</feature>
<evidence type="ECO:0000313" key="3">
    <source>
        <dbReference type="EMBL" id="SPT53168.1"/>
    </source>
</evidence>
<reference evidence="3 4" key="1">
    <citation type="submission" date="2018-06" db="EMBL/GenBank/DDBJ databases">
        <authorList>
            <consortium name="Pathogen Informatics"/>
            <person name="Doyle S."/>
        </authorList>
    </citation>
    <scope>NUCLEOTIDE SEQUENCE [LARGE SCALE GENOMIC DNA]</scope>
    <source>
        <strain evidence="3 4">NCTC11535</strain>
    </source>
</reference>
<name>A0ABY1VMW3_9ACTO</name>
<dbReference type="Gene3D" id="3.40.50.300">
    <property type="entry name" value="P-loop containing nucleotide triphosphate hydrolases"/>
    <property type="match status" value="1"/>
</dbReference>
<evidence type="ECO:0000256" key="1">
    <source>
        <dbReference type="SAM" id="MobiDB-lite"/>
    </source>
</evidence>
<evidence type="ECO:0000259" key="2">
    <source>
        <dbReference type="Pfam" id="PF03976"/>
    </source>
</evidence>
<accession>A0ABY1VMW3</accession>
<feature type="compositionally biased region" description="Basic and acidic residues" evidence="1">
    <location>
        <begin position="9"/>
        <end position="21"/>
    </location>
</feature>
<protein>
    <submittedName>
        <fullName evidence="3">Polyphosphate:nucleotide phosphotransferase, PPK2 family</fullName>
    </submittedName>
</protein>
<proteinExistence type="predicted"/>
<dbReference type="Proteomes" id="UP000250006">
    <property type="component" value="Unassembled WGS sequence"/>
</dbReference>
<keyword evidence="4" id="KW-1185">Reference proteome</keyword>
<dbReference type="InterPro" id="IPR022300">
    <property type="entry name" value="PPK2-rel_1"/>
</dbReference>
<organism evidence="3 4">
    <name type="scientific">Actinomyces bovis</name>
    <dbReference type="NCBI Taxonomy" id="1658"/>
    <lineage>
        <taxon>Bacteria</taxon>
        <taxon>Bacillati</taxon>
        <taxon>Actinomycetota</taxon>
        <taxon>Actinomycetes</taxon>
        <taxon>Actinomycetales</taxon>
        <taxon>Actinomycetaceae</taxon>
        <taxon>Actinomyces</taxon>
    </lineage>
</organism>
<sequence length="395" mass="43860">MSKQSKKSKQADKLSKAERKAAKAAKKAAKQAAKAAKAALSPSCWTADPRELLRVGEGFQLASLNRADAPGWDGGEEEALAYTEAITPLLSELQERLYAASKEGSTRRVLVVAQGLDTAGKGGIARHVMALVDPQGVSLMAFKAPTEEEKSHDFLWRIWKAMPTAGKIGLFDRSHYEDILVPGVNGQLDDAAFDERVSQIHDFEKQLIEQGTAIIKVALMVSYEEQGLRLLERVDRPDKRWKYSPGDMDTRAKWFDFQGIYQRMLTATSFPEAPWYVVPADNKWYARLSVTEMLLRELAEMDIDWPAAKFDVATERERVRATVSAEALAEYDQKIGDKLRRVARHEAEHDATTQALSSADSADRAAEETAEQTAEDQRLADPLLAPTPATVEEGR</sequence>
<comment type="caution">
    <text evidence="3">The sequence shown here is derived from an EMBL/GenBank/DDBJ whole genome shotgun (WGS) entry which is preliminary data.</text>
</comment>
<dbReference type="InterPro" id="IPR027417">
    <property type="entry name" value="P-loop_NTPase"/>
</dbReference>
<gene>
    <name evidence="3" type="ORF">NCTC11535_00828</name>
</gene>
<dbReference type="InterPro" id="IPR022488">
    <property type="entry name" value="PPK2-related"/>
</dbReference>
<dbReference type="EMBL" id="UAPQ01000006">
    <property type="protein sequence ID" value="SPT53168.1"/>
    <property type="molecule type" value="Genomic_DNA"/>
</dbReference>
<feature type="region of interest" description="Disordered" evidence="1">
    <location>
        <begin position="344"/>
        <end position="395"/>
    </location>
</feature>
<dbReference type="PANTHER" id="PTHR34383">
    <property type="entry name" value="POLYPHOSPHATE:AMP PHOSPHOTRANSFERASE-RELATED"/>
    <property type="match status" value="1"/>
</dbReference>
<dbReference type="NCBIfam" id="TIGR03709">
    <property type="entry name" value="PPK2_rel_1"/>
    <property type="match status" value="1"/>
</dbReference>
<dbReference type="RefSeq" id="WP_111836142.1">
    <property type="nucleotide sequence ID" value="NZ_UAPQ01000006.1"/>
</dbReference>
<feature type="region of interest" description="Disordered" evidence="1">
    <location>
        <begin position="1"/>
        <end position="29"/>
    </location>
</feature>
<dbReference type="PANTHER" id="PTHR34383:SF3">
    <property type="entry name" value="POLYPHOSPHATE:AMP PHOSPHOTRANSFERASE"/>
    <property type="match status" value="1"/>
</dbReference>
<dbReference type="SUPFAM" id="SSF52540">
    <property type="entry name" value="P-loop containing nucleoside triphosphate hydrolases"/>
    <property type="match status" value="1"/>
</dbReference>
<evidence type="ECO:0000313" key="4">
    <source>
        <dbReference type="Proteomes" id="UP000250006"/>
    </source>
</evidence>
<dbReference type="Pfam" id="PF03976">
    <property type="entry name" value="PPK2"/>
    <property type="match status" value="1"/>
</dbReference>